<evidence type="ECO:0000313" key="10">
    <source>
        <dbReference type="Proteomes" id="UP000028545"/>
    </source>
</evidence>
<evidence type="ECO:0000256" key="1">
    <source>
        <dbReference type="ARBA" id="ARBA00004141"/>
    </source>
</evidence>
<sequence length="360" mass="39902">MAVSGNLPGESNAFMVQIPCIVFFALTPIFVGIRLFYIAQIFYKLTINLTKASIVLLFLRIFVQRWFCITCYTLLSIIIAYMVATTASSIFQCTPIPRAWDRSIAGTCISLTINWNANAGYSIATDIIIILLPQYPIWKSKLPVNQKRALMAVFALGGFVTVTSILRSTTLNFSTTSPDTTYDITSTLWTMIEMHVAIICACLPMCKLPLTYIFPKLFPTIGGSSAHGSSGASHHQYSNTTRDGGRNDWSGYPSRREQLHKAGISLATVSARTNSGDDTSEEYMLDTVAGKSGHTHDHEAGGIFTGEEPTHRNQIRMTKGYHNIDEARRVDVVVHELVEEFLINLIDAVDYVHTTWVAIA</sequence>
<feature type="transmembrane region" description="Helical" evidence="7">
    <location>
        <begin position="41"/>
        <end position="59"/>
    </location>
</feature>
<dbReference type="PANTHER" id="PTHR33048:SF55">
    <property type="entry name" value="INTEGRAL MEMBRANE PROTEIN"/>
    <property type="match status" value="1"/>
</dbReference>
<dbReference type="KEGG" id="sapo:SAPIO_CDS0335"/>
<evidence type="ECO:0000256" key="5">
    <source>
        <dbReference type="ARBA" id="ARBA00038359"/>
    </source>
</evidence>
<dbReference type="HOGENOM" id="CLU_028200_0_2_1"/>
<evidence type="ECO:0000256" key="4">
    <source>
        <dbReference type="ARBA" id="ARBA00023136"/>
    </source>
</evidence>
<feature type="transmembrane region" description="Helical" evidence="7">
    <location>
        <begin position="149"/>
        <end position="166"/>
    </location>
</feature>
<dbReference type="InterPro" id="IPR049326">
    <property type="entry name" value="Rhodopsin_dom_fungi"/>
</dbReference>
<reference evidence="9 10" key="1">
    <citation type="journal article" date="2014" name="Genome Announc.">
        <title>Draft genome sequence of the pathogenic fungus Scedosporium apiospermum.</title>
        <authorList>
            <person name="Vandeputte P."/>
            <person name="Ghamrawi S."/>
            <person name="Rechenmann M."/>
            <person name="Iltis A."/>
            <person name="Giraud S."/>
            <person name="Fleury M."/>
            <person name="Thornton C."/>
            <person name="Delhaes L."/>
            <person name="Meyer W."/>
            <person name="Papon N."/>
            <person name="Bouchara J.P."/>
        </authorList>
    </citation>
    <scope>NUCLEOTIDE SEQUENCE [LARGE SCALE GENOMIC DNA]</scope>
    <source>
        <strain evidence="9 10">IHEM 14462</strain>
    </source>
</reference>
<feature type="transmembrane region" description="Helical" evidence="7">
    <location>
        <begin position="119"/>
        <end position="137"/>
    </location>
</feature>
<dbReference type="GeneID" id="27718487"/>
<gene>
    <name evidence="9" type="ORF">SAPIO_CDS0335</name>
</gene>
<feature type="region of interest" description="Disordered" evidence="6">
    <location>
        <begin position="228"/>
        <end position="253"/>
    </location>
</feature>
<feature type="transmembrane region" description="Helical" evidence="7">
    <location>
        <begin position="66"/>
        <end position="91"/>
    </location>
</feature>
<dbReference type="RefSeq" id="XP_016646340.1">
    <property type="nucleotide sequence ID" value="XM_016783140.1"/>
</dbReference>
<dbReference type="EMBL" id="JOWA01000022">
    <property type="protein sequence ID" value="KEZ46541.1"/>
    <property type="molecule type" value="Genomic_DNA"/>
</dbReference>
<dbReference type="InterPro" id="IPR052337">
    <property type="entry name" value="SAT4-like"/>
</dbReference>
<keyword evidence="4 7" id="KW-0472">Membrane</keyword>
<accession>A0A084GGS9</accession>
<evidence type="ECO:0000313" key="9">
    <source>
        <dbReference type="EMBL" id="KEZ46541.1"/>
    </source>
</evidence>
<keyword evidence="2 7" id="KW-0812">Transmembrane</keyword>
<comment type="caution">
    <text evidence="9">The sequence shown here is derived from an EMBL/GenBank/DDBJ whole genome shotgun (WGS) entry which is preliminary data.</text>
</comment>
<evidence type="ECO:0000259" key="8">
    <source>
        <dbReference type="Pfam" id="PF20684"/>
    </source>
</evidence>
<proteinExistence type="inferred from homology"/>
<keyword evidence="3 7" id="KW-1133">Transmembrane helix</keyword>
<keyword evidence="10" id="KW-1185">Reference proteome</keyword>
<dbReference type="Pfam" id="PF20684">
    <property type="entry name" value="Fung_rhodopsin"/>
    <property type="match status" value="1"/>
</dbReference>
<protein>
    <recommendedName>
        <fullName evidence="8">Rhodopsin domain-containing protein</fullName>
    </recommendedName>
</protein>
<feature type="transmembrane region" description="Helical" evidence="7">
    <location>
        <begin position="186"/>
        <end position="206"/>
    </location>
</feature>
<evidence type="ECO:0000256" key="2">
    <source>
        <dbReference type="ARBA" id="ARBA00022692"/>
    </source>
</evidence>
<evidence type="ECO:0000256" key="6">
    <source>
        <dbReference type="SAM" id="MobiDB-lite"/>
    </source>
</evidence>
<dbReference type="PANTHER" id="PTHR33048">
    <property type="entry name" value="PTH11-LIKE INTEGRAL MEMBRANE PROTEIN (AFU_ORTHOLOGUE AFUA_5G11245)"/>
    <property type="match status" value="1"/>
</dbReference>
<dbReference type="OrthoDB" id="444631at2759"/>
<feature type="transmembrane region" description="Helical" evidence="7">
    <location>
        <begin position="12"/>
        <end position="35"/>
    </location>
</feature>
<comment type="subcellular location">
    <subcellularLocation>
        <location evidence="1">Membrane</location>
        <topology evidence="1">Multi-pass membrane protein</topology>
    </subcellularLocation>
</comment>
<dbReference type="Proteomes" id="UP000028545">
    <property type="component" value="Unassembled WGS sequence"/>
</dbReference>
<evidence type="ECO:0000256" key="3">
    <source>
        <dbReference type="ARBA" id="ARBA00022989"/>
    </source>
</evidence>
<comment type="similarity">
    <text evidence="5">Belongs to the SAT4 family.</text>
</comment>
<dbReference type="OMA" id="LWTMIEM"/>
<dbReference type="GO" id="GO:0016020">
    <property type="term" value="C:membrane"/>
    <property type="evidence" value="ECO:0007669"/>
    <property type="project" value="UniProtKB-SubCell"/>
</dbReference>
<feature type="domain" description="Rhodopsin" evidence="8">
    <location>
        <begin position="35"/>
        <end position="210"/>
    </location>
</feature>
<name>A0A084GGS9_PSEDA</name>
<dbReference type="AlphaFoldDB" id="A0A084GGS9"/>
<evidence type="ECO:0000256" key="7">
    <source>
        <dbReference type="SAM" id="Phobius"/>
    </source>
</evidence>
<dbReference type="VEuPathDB" id="FungiDB:SAPIO_CDS0335"/>
<organism evidence="9 10">
    <name type="scientific">Pseudallescheria apiosperma</name>
    <name type="common">Scedosporium apiospermum</name>
    <dbReference type="NCBI Taxonomy" id="563466"/>
    <lineage>
        <taxon>Eukaryota</taxon>
        <taxon>Fungi</taxon>
        <taxon>Dikarya</taxon>
        <taxon>Ascomycota</taxon>
        <taxon>Pezizomycotina</taxon>
        <taxon>Sordariomycetes</taxon>
        <taxon>Hypocreomycetidae</taxon>
        <taxon>Microascales</taxon>
        <taxon>Microascaceae</taxon>
        <taxon>Scedosporium</taxon>
    </lineage>
</organism>